<reference evidence="3 4" key="1">
    <citation type="submission" date="2023-10" db="EMBL/GenBank/DDBJ databases">
        <authorList>
            <person name="Maclean D."/>
            <person name="Macfadyen A."/>
        </authorList>
    </citation>
    <scope>NUCLEOTIDE SEQUENCE [LARGE SCALE GENOMIC DNA]</scope>
</reference>
<sequence length="134" mass="14912">MDAKASPDAAAKASRPLPVNHESMLEKVEAKLHMHRHHVDDKPKEKHPEDLDAEDNERQPAVIVGAAFGGVFGAGVGAFVDRARAKKEIKEMVEDAEERRRNAPVQKYGEETQMLEDPKAVLQHEEAEKKASQQ</sequence>
<feature type="region of interest" description="Disordered" evidence="1">
    <location>
        <begin position="1"/>
        <end position="55"/>
    </location>
</feature>
<dbReference type="EMBL" id="CAUYUE010000004">
    <property type="protein sequence ID" value="CAK0769638.1"/>
    <property type="molecule type" value="Genomic_DNA"/>
</dbReference>
<dbReference type="AlphaFoldDB" id="A0AAV1I0I2"/>
<keyword evidence="2" id="KW-1133">Transmembrane helix</keyword>
<evidence type="ECO:0000256" key="1">
    <source>
        <dbReference type="SAM" id="MobiDB-lite"/>
    </source>
</evidence>
<feature type="compositionally biased region" description="Basic and acidic residues" evidence="1">
    <location>
        <begin position="23"/>
        <end position="50"/>
    </location>
</feature>
<evidence type="ECO:0000313" key="3">
    <source>
        <dbReference type="EMBL" id="CAK0769638.1"/>
    </source>
</evidence>
<organism evidence="3 4">
    <name type="scientific">Coccomyxa viridis</name>
    <dbReference type="NCBI Taxonomy" id="1274662"/>
    <lineage>
        <taxon>Eukaryota</taxon>
        <taxon>Viridiplantae</taxon>
        <taxon>Chlorophyta</taxon>
        <taxon>core chlorophytes</taxon>
        <taxon>Trebouxiophyceae</taxon>
        <taxon>Trebouxiophyceae incertae sedis</taxon>
        <taxon>Coccomyxaceae</taxon>
        <taxon>Coccomyxa</taxon>
    </lineage>
</organism>
<keyword evidence="2" id="KW-0812">Transmembrane</keyword>
<dbReference type="Proteomes" id="UP001314263">
    <property type="component" value="Unassembled WGS sequence"/>
</dbReference>
<evidence type="ECO:0000313" key="4">
    <source>
        <dbReference type="Proteomes" id="UP001314263"/>
    </source>
</evidence>
<keyword evidence="2" id="KW-0472">Membrane</keyword>
<protein>
    <submittedName>
        <fullName evidence="3">Uncharacterized protein</fullName>
    </submittedName>
</protein>
<keyword evidence="4" id="KW-1185">Reference proteome</keyword>
<feature type="transmembrane region" description="Helical" evidence="2">
    <location>
        <begin position="61"/>
        <end position="80"/>
    </location>
</feature>
<feature type="compositionally biased region" description="Basic and acidic residues" evidence="1">
    <location>
        <begin position="116"/>
        <end position="134"/>
    </location>
</feature>
<proteinExistence type="predicted"/>
<evidence type="ECO:0000256" key="2">
    <source>
        <dbReference type="SAM" id="Phobius"/>
    </source>
</evidence>
<name>A0AAV1I0I2_9CHLO</name>
<comment type="caution">
    <text evidence="3">The sequence shown here is derived from an EMBL/GenBank/DDBJ whole genome shotgun (WGS) entry which is preliminary data.</text>
</comment>
<feature type="compositionally biased region" description="Basic and acidic residues" evidence="1">
    <location>
        <begin position="92"/>
        <end position="101"/>
    </location>
</feature>
<feature type="region of interest" description="Disordered" evidence="1">
    <location>
        <begin position="92"/>
        <end position="134"/>
    </location>
</feature>
<accession>A0AAV1I0I2</accession>
<feature type="compositionally biased region" description="Low complexity" evidence="1">
    <location>
        <begin position="1"/>
        <end position="16"/>
    </location>
</feature>
<gene>
    <name evidence="3" type="ORF">CVIRNUC_003687</name>
</gene>